<dbReference type="AlphaFoldDB" id="A0A2T4UBG3"/>
<protein>
    <submittedName>
        <fullName evidence="2">Phosphotransferase</fullName>
    </submittedName>
</protein>
<sequence>MTAVPPAEVAIDEALVRGLLRAQHPGLAERPLRHAGSGWDNELWRLGDDLVVRLPRRALGATLVEHEQRWLPQLADRLGVPVPVPRHLGEPAPGYPWRWHVAPWLPGSTADRRPLSAAGARRLGAVLARLHVAAPPDAPANPHRDGHVARRPAPLPLLAAAGGPAPGTDTGALARVWERACAAPPAPGCHWIHGDVHVRNVLTGPDGDLAAVLDWGDLCAGDPAVDLSARWTTVPAAHEAAFLAAYGPVDPALEDRARGWALVFATIVHVAHRDDDPAFAAVARATLTRLAAARD</sequence>
<comment type="caution">
    <text evidence="2">The sequence shown here is derived from an EMBL/GenBank/DDBJ whole genome shotgun (WGS) entry which is preliminary data.</text>
</comment>
<dbReference type="Pfam" id="PF01636">
    <property type="entry name" value="APH"/>
    <property type="match status" value="1"/>
</dbReference>
<dbReference type="InterPro" id="IPR002575">
    <property type="entry name" value="Aminoglycoside_PTrfase"/>
</dbReference>
<dbReference type="Gene3D" id="3.30.200.20">
    <property type="entry name" value="Phosphorylase Kinase, domain 1"/>
    <property type="match status" value="1"/>
</dbReference>
<organism evidence="2 3">
    <name type="scientific">Paraconexibacter algicola</name>
    <dbReference type="NCBI Taxonomy" id="2133960"/>
    <lineage>
        <taxon>Bacteria</taxon>
        <taxon>Bacillati</taxon>
        <taxon>Actinomycetota</taxon>
        <taxon>Thermoleophilia</taxon>
        <taxon>Solirubrobacterales</taxon>
        <taxon>Paraconexibacteraceae</taxon>
        <taxon>Paraconexibacter</taxon>
    </lineage>
</organism>
<accession>A0A2T4UBG3</accession>
<dbReference type="SUPFAM" id="SSF56112">
    <property type="entry name" value="Protein kinase-like (PK-like)"/>
    <property type="match status" value="1"/>
</dbReference>
<name>A0A2T4UBG3_9ACTN</name>
<dbReference type="PANTHER" id="PTHR21310:SF42">
    <property type="entry name" value="BIFUNCTIONAL AAC_APH"/>
    <property type="match status" value="1"/>
</dbReference>
<keyword evidence="2" id="KW-0808">Transferase</keyword>
<dbReference type="OrthoDB" id="9797603at2"/>
<reference evidence="2 3" key="1">
    <citation type="submission" date="2018-03" db="EMBL/GenBank/DDBJ databases">
        <title>Aquarubrobacter algicola gen. nov., sp. nov., a novel actinobacterium isolated from shallow eutrophic lake during the end of cyanobacterial harmful algal blooms.</title>
        <authorList>
            <person name="Chun S.J."/>
        </authorList>
    </citation>
    <scope>NUCLEOTIDE SEQUENCE [LARGE SCALE GENOMIC DNA]</scope>
    <source>
        <strain evidence="2 3">Seoho-28</strain>
    </source>
</reference>
<evidence type="ECO:0000313" key="2">
    <source>
        <dbReference type="EMBL" id="PTL54203.1"/>
    </source>
</evidence>
<gene>
    <name evidence="2" type="ORF">C7Y72_22270</name>
</gene>
<dbReference type="Proteomes" id="UP000240739">
    <property type="component" value="Unassembled WGS sequence"/>
</dbReference>
<evidence type="ECO:0000313" key="3">
    <source>
        <dbReference type="Proteomes" id="UP000240739"/>
    </source>
</evidence>
<dbReference type="GO" id="GO:0016740">
    <property type="term" value="F:transferase activity"/>
    <property type="evidence" value="ECO:0007669"/>
    <property type="project" value="UniProtKB-KW"/>
</dbReference>
<dbReference type="InterPro" id="IPR011009">
    <property type="entry name" value="Kinase-like_dom_sf"/>
</dbReference>
<dbReference type="EMBL" id="PYYB01000006">
    <property type="protein sequence ID" value="PTL54203.1"/>
    <property type="molecule type" value="Genomic_DNA"/>
</dbReference>
<dbReference type="InterPro" id="IPR051678">
    <property type="entry name" value="AGP_Transferase"/>
</dbReference>
<feature type="domain" description="Aminoglycoside phosphotransferase" evidence="1">
    <location>
        <begin position="34"/>
        <end position="247"/>
    </location>
</feature>
<proteinExistence type="predicted"/>
<evidence type="ECO:0000259" key="1">
    <source>
        <dbReference type="Pfam" id="PF01636"/>
    </source>
</evidence>
<keyword evidence="3" id="KW-1185">Reference proteome</keyword>
<dbReference type="PANTHER" id="PTHR21310">
    <property type="entry name" value="AMINOGLYCOSIDE PHOSPHOTRANSFERASE-RELATED-RELATED"/>
    <property type="match status" value="1"/>
</dbReference>
<dbReference type="Gene3D" id="3.90.1200.10">
    <property type="match status" value="1"/>
</dbReference>